<evidence type="ECO:0000256" key="3">
    <source>
        <dbReference type="SAM" id="Phobius"/>
    </source>
</evidence>
<protein>
    <recommendedName>
        <fullName evidence="4">M23ase beta-sheet core domain-containing protein</fullName>
    </recommendedName>
</protein>
<evidence type="ECO:0000313" key="6">
    <source>
        <dbReference type="Proteomes" id="UP000178264"/>
    </source>
</evidence>
<keyword evidence="3" id="KW-0472">Membrane</keyword>
<dbReference type="PANTHER" id="PTHR21666:SF289">
    <property type="entry name" value="L-ALA--D-GLU ENDOPEPTIDASE"/>
    <property type="match status" value="1"/>
</dbReference>
<organism evidence="5 6">
    <name type="scientific">Candidatus Uhrbacteria bacterium RIFCSPLOWO2_02_FULL_49_11</name>
    <dbReference type="NCBI Taxonomy" id="1802409"/>
    <lineage>
        <taxon>Bacteria</taxon>
        <taxon>Candidatus Uhriibacteriota</taxon>
    </lineage>
</organism>
<evidence type="ECO:0000313" key="5">
    <source>
        <dbReference type="EMBL" id="OGL88912.1"/>
    </source>
</evidence>
<dbReference type="AlphaFoldDB" id="A0A1F7VED5"/>
<feature type="coiled-coil region" evidence="2">
    <location>
        <begin position="272"/>
        <end position="299"/>
    </location>
</feature>
<proteinExistence type="predicted"/>
<feature type="coiled-coil region" evidence="2">
    <location>
        <begin position="72"/>
        <end position="162"/>
    </location>
</feature>
<dbReference type="Proteomes" id="UP000178264">
    <property type="component" value="Unassembled WGS sequence"/>
</dbReference>
<feature type="transmembrane region" description="Helical" evidence="3">
    <location>
        <begin position="45"/>
        <end position="67"/>
    </location>
</feature>
<feature type="domain" description="M23ase beta-sheet core" evidence="4">
    <location>
        <begin position="340"/>
        <end position="440"/>
    </location>
</feature>
<dbReference type="InterPro" id="IPR016047">
    <property type="entry name" value="M23ase_b-sheet_dom"/>
</dbReference>
<dbReference type="Pfam" id="PF01551">
    <property type="entry name" value="Peptidase_M23"/>
    <property type="match status" value="1"/>
</dbReference>
<sequence length="445" mass="50566">MPNAKIYTTGEVKFWHCEVYRRGKICYNNGMRGSAAHRFNEKNRFLILAIGIIAVFLLLPGLIYVYAQSSSVQTLQTNIDQKKASIDRLKREISTYEQSIRLRQSQAASLSNQIAIINDQVQRLELSIKLTEEEIGETQMEIEQTQKLIAQYEQSLLLKRAELAANLRYLKQREGISEMFVLLVHDNLSEYYLDIKNIEQLQSSIAATVNEYDRVKKEAELKHEDLTTKQEQLVQLKSQLDEQQLQLGSQRSVKAQLLVDTRRSETKYTSLLESAKREQNAIEAEMSSIEKKLREEMQKGERSKKLQALGNTIFAWPVPQNTITAYFHDPDYPYRYIFEHPAIDIKAAYKTSVHAAANGYVGIAKDAGLGYSYVMLIHNDGYATVYGHLSKIYVRNDEFVTQGQVIGLSGGTPGTPGAGKLTTGPHLHFEIRQQGIPVNPLDYLP</sequence>
<reference evidence="5 6" key="1">
    <citation type="journal article" date="2016" name="Nat. Commun.">
        <title>Thousands of microbial genomes shed light on interconnected biogeochemical processes in an aquifer system.</title>
        <authorList>
            <person name="Anantharaman K."/>
            <person name="Brown C.T."/>
            <person name="Hug L.A."/>
            <person name="Sharon I."/>
            <person name="Castelle C.J."/>
            <person name="Probst A.J."/>
            <person name="Thomas B.C."/>
            <person name="Singh A."/>
            <person name="Wilkins M.J."/>
            <person name="Karaoz U."/>
            <person name="Brodie E.L."/>
            <person name="Williams K.H."/>
            <person name="Hubbard S.S."/>
            <person name="Banfield J.F."/>
        </authorList>
    </citation>
    <scope>NUCLEOTIDE SEQUENCE [LARGE SCALE GENOMIC DNA]</scope>
</reference>
<dbReference type="Gene3D" id="6.10.250.3150">
    <property type="match status" value="1"/>
</dbReference>
<dbReference type="EMBL" id="MGER01000006">
    <property type="protein sequence ID" value="OGL88912.1"/>
    <property type="molecule type" value="Genomic_DNA"/>
</dbReference>
<keyword evidence="3" id="KW-0812">Transmembrane</keyword>
<evidence type="ECO:0000256" key="1">
    <source>
        <dbReference type="ARBA" id="ARBA00022729"/>
    </source>
</evidence>
<keyword evidence="3" id="KW-1133">Transmembrane helix</keyword>
<accession>A0A1F7VED5</accession>
<dbReference type="CDD" id="cd12797">
    <property type="entry name" value="M23_peptidase"/>
    <property type="match status" value="1"/>
</dbReference>
<keyword evidence="2" id="KW-0175">Coiled coil</keyword>
<dbReference type="InterPro" id="IPR011055">
    <property type="entry name" value="Dup_hybrid_motif"/>
</dbReference>
<dbReference type="PANTHER" id="PTHR21666">
    <property type="entry name" value="PEPTIDASE-RELATED"/>
    <property type="match status" value="1"/>
</dbReference>
<dbReference type="GO" id="GO:0004222">
    <property type="term" value="F:metalloendopeptidase activity"/>
    <property type="evidence" value="ECO:0007669"/>
    <property type="project" value="TreeGrafter"/>
</dbReference>
<dbReference type="InterPro" id="IPR050570">
    <property type="entry name" value="Cell_wall_metabolism_enzyme"/>
</dbReference>
<dbReference type="SUPFAM" id="SSF51261">
    <property type="entry name" value="Duplicated hybrid motif"/>
    <property type="match status" value="1"/>
</dbReference>
<evidence type="ECO:0000259" key="4">
    <source>
        <dbReference type="Pfam" id="PF01551"/>
    </source>
</evidence>
<evidence type="ECO:0000256" key="2">
    <source>
        <dbReference type="SAM" id="Coils"/>
    </source>
</evidence>
<gene>
    <name evidence="5" type="ORF">A3I42_01445</name>
</gene>
<dbReference type="Gene3D" id="2.70.70.10">
    <property type="entry name" value="Glucose Permease (Domain IIA)"/>
    <property type="match status" value="1"/>
</dbReference>
<feature type="coiled-coil region" evidence="2">
    <location>
        <begin position="198"/>
        <end position="246"/>
    </location>
</feature>
<comment type="caution">
    <text evidence="5">The sequence shown here is derived from an EMBL/GenBank/DDBJ whole genome shotgun (WGS) entry which is preliminary data.</text>
</comment>
<name>A0A1F7VED5_9BACT</name>
<keyword evidence="1" id="KW-0732">Signal</keyword>